<sequence>MKYKNIPKLRFKDFDDEWEKKKLGDTAQMYQPKTITQSDLTESGVPVFGANGYIGYYLEPNHIEDQVTISARGENTGTPSFVKGPVYITGNSMVVNVDVDEIDKYFLYSSLLSRSLKKYVTGGAQPQLTRDVLNIIQKYFPSLPEQSAIGSLFQTLDELLSAYKDNLANYQAFKASMLSKMFPKAGQTTPEIRLEGFDGEWKEKKLREGLSKIGDGIHGTPKYNDAGEYAFINGNNLVQDSIQLNTETKYVNLNQLTPHDLALEKNTILMSINGTIGSLGWYRNEKVMLSKSVAYLQVDSFDKNFIYYLLQTAQIRKYFFNNLTGTTIKNLGLKAIRNLKIHYPILSEQRAIGSFFSDLDTLISSYQEKINQLETLKKKLLKDMFI</sequence>
<evidence type="ECO:0000256" key="1">
    <source>
        <dbReference type="ARBA" id="ARBA00010923"/>
    </source>
</evidence>
<evidence type="ECO:0000256" key="3">
    <source>
        <dbReference type="ARBA" id="ARBA00023125"/>
    </source>
</evidence>
<dbReference type="GO" id="GO:0004519">
    <property type="term" value="F:endonuclease activity"/>
    <property type="evidence" value="ECO:0007669"/>
    <property type="project" value="UniProtKB-KW"/>
</dbReference>
<keyword evidence="5" id="KW-0540">Nuclease</keyword>
<gene>
    <name evidence="5" type="ORF">EAF07_02525</name>
</gene>
<dbReference type="InterPro" id="IPR052021">
    <property type="entry name" value="Type-I_RS_S_subunit"/>
</dbReference>
<keyword evidence="6" id="KW-1185">Reference proteome</keyword>
<reference evidence="5 6" key="1">
    <citation type="submission" date="2018-10" db="EMBL/GenBank/DDBJ databases">
        <title>Streptococcus hillyeri sp. nov., isolated from equine tracheal sample.</title>
        <authorList>
            <person name="Macfadyen A.C."/>
            <person name="Waller A."/>
            <person name="Paterson G.K."/>
        </authorList>
    </citation>
    <scope>NUCLEOTIDE SEQUENCE [LARGE SCALE GENOMIC DNA]</scope>
    <source>
        <strain evidence="5 6">28462</strain>
    </source>
</reference>
<dbReference type="Gene3D" id="1.10.287.1120">
    <property type="entry name" value="Bipartite methylase S protein"/>
    <property type="match status" value="1"/>
</dbReference>
<dbReference type="PANTHER" id="PTHR30408">
    <property type="entry name" value="TYPE-1 RESTRICTION ENZYME ECOKI SPECIFICITY PROTEIN"/>
    <property type="match status" value="1"/>
</dbReference>
<comment type="caution">
    <text evidence="5">The sequence shown here is derived from an EMBL/GenBank/DDBJ whole genome shotgun (WGS) entry which is preliminary data.</text>
</comment>
<dbReference type="EMBL" id="RCVM01000002">
    <property type="protein sequence ID" value="RLY04877.1"/>
    <property type="molecule type" value="Genomic_DNA"/>
</dbReference>
<feature type="domain" description="Type I restriction modification DNA specificity" evidence="4">
    <location>
        <begin position="200"/>
        <end position="374"/>
    </location>
</feature>
<evidence type="ECO:0000313" key="5">
    <source>
        <dbReference type="EMBL" id="RLY04877.1"/>
    </source>
</evidence>
<proteinExistence type="inferred from homology"/>
<dbReference type="GO" id="GO:0009307">
    <property type="term" value="P:DNA restriction-modification system"/>
    <property type="evidence" value="ECO:0007669"/>
    <property type="project" value="UniProtKB-KW"/>
</dbReference>
<name>A0A3L9DYA0_9STRE</name>
<evidence type="ECO:0000313" key="6">
    <source>
        <dbReference type="Proteomes" id="UP000279194"/>
    </source>
</evidence>
<protein>
    <submittedName>
        <fullName evidence="5">Restriction endonuclease subunit S</fullName>
    </submittedName>
</protein>
<dbReference type="OrthoDB" id="9795776at2"/>
<dbReference type="GO" id="GO:0003677">
    <property type="term" value="F:DNA binding"/>
    <property type="evidence" value="ECO:0007669"/>
    <property type="project" value="UniProtKB-KW"/>
</dbReference>
<dbReference type="InterPro" id="IPR044946">
    <property type="entry name" value="Restrct_endonuc_typeI_TRD_sf"/>
</dbReference>
<dbReference type="Gene3D" id="3.90.220.20">
    <property type="entry name" value="DNA methylase specificity domains"/>
    <property type="match status" value="2"/>
</dbReference>
<evidence type="ECO:0000256" key="2">
    <source>
        <dbReference type="ARBA" id="ARBA00022747"/>
    </source>
</evidence>
<keyword evidence="3" id="KW-0238">DNA-binding</keyword>
<comment type="similarity">
    <text evidence="1">Belongs to the type-I restriction system S methylase family.</text>
</comment>
<accession>A0A3L9DYA0</accession>
<dbReference type="InterPro" id="IPR000055">
    <property type="entry name" value="Restrct_endonuc_typeI_TRD"/>
</dbReference>
<keyword evidence="5" id="KW-0378">Hydrolase</keyword>
<keyword evidence="5" id="KW-0255">Endonuclease</keyword>
<dbReference type="SUPFAM" id="SSF116734">
    <property type="entry name" value="DNA methylase specificity domain"/>
    <property type="match status" value="2"/>
</dbReference>
<dbReference type="RefSeq" id="WP_121834718.1">
    <property type="nucleotide sequence ID" value="NZ_CP163513.1"/>
</dbReference>
<organism evidence="5 6">
    <name type="scientific">Streptococcus hillyeri</name>
    <dbReference type="NCBI Taxonomy" id="2282420"/>
    <lineage>
        <taxon>Bacteria</taxon>
        <taxon>Bacillati</taxon>
        <taxon>Bacillota</taxon>
        <taxon>Bacilli</taxon>
        <taxon>Lactobacillales</taxon>
        <taxon>Streptococcaceae</taxon>
        <taxon>Streptococcus</taxon>
    </lineage>
</organism>
<dbReference type="AlphaFoldDB" id="A0A3L9DYA0"/>
<evidence type="ECO:0000259" key="4">
    <source>
        <dbReference type="Pfam" id="PF01420"/>
    </source>
</evidence>
<dbReference type="PANTHER" id="PTHR30408:SF12">
    <property type="entry name" value="TYPE I RESTRICTION ENZYME MJAVIII SPECIFICITY SUBUNIT"/>
    <property type="match status" value="1"/>
</dbReference>
<dbReference type="Pfam" id="PF01420">
    <property type="entry name" value="Methylase_S"/>
    <property type="match status" value="2"/>
</dbReference>
<feature type="domain" description="Type I restriction modification DNA specificity" evidence="4">
    <location>
        <begin position="16"/>
        <end position="158"/>
    </location>
</feature>
<keyword evidence="2" id="KW-0680">Restriction system</keyword>
<dbReference type="Proteomes" id="UP000279194">
    <property type="component" value="Unassembled WGS sequence"/>
</dbReference>